<keyword evidence="2" id="KW-1185">Reference proteome</keyword>
<dbReference type="EMBL" id="JANPWB010000010">
    <property type="protein sequence ID" value="KAJ1138679.1"/>
    <property type="molecule type" value="Genomic_DNA"/>
</dbReference>
<organism evidence="1 2">
    <name type="scientific">Pleurodeles waltl</name>
    <name type="common">Iberian ribbed newt</name>
    <dbReference type="NCBI Taxonomy" id="8319"/>
    <lineage>
        <taxon>Eukaryota</taxon>
        <taxon>Metazoa</taxon>
        <taxon>Chordata</taxon>
        <taxon>Craniata</taxon>
        <taxon>Vertebrata</taxon>
        <taxon>Euteleostomi</taxon>
        <taxon>Amphibia</taxon>
        <taxon>Batrachia</taxon>
        <taxon>Caudata</taxon>
        <taxon>Salamandroidea</taxon>
        <taxon>Salamandridae</taxon>
        <taxon>Pleurodelinae</taxon>
        <taxon>Pleurodeles</taxon>
    </lineage>
</organism>
<proteinExistence type="predicted"/>
<gene>
    <name evidence="1" type="ORF">NDU88_005060</name>
</gene>
<name>A0AAV7QHW2_PLEWA</name>
<evidence type="ECO:0000313" key="1">
    <source>
        <dbReference type="EMBL" id="KAJ1138679.1"/>
    </source>
</evidence>
<feature type="non-terminal residue" evidence="1">
    <location>
        <position position="87"/>
    </location>
</feature>
<dbReference type="Proteomes" id="UP001066276">
    <property type="component" value="Chromosome 6"/>
</dbReference>
<evidence type="ECO:0000313" key="2">
    <source>
        <dbReference type="Proteomes" id="UP001066276"/>
    </source>
</evidence>
<accession>A0AAV7QHW2</accession>
<comment type="caution">
    <text evidence="1">The sequence shown here is derived from an EMBL/GenBank/DDBJ whole genome shotgun (WGS) entry which is preliminary data.</text>
</comment>
<reference evidence="1" key="1">
    <citation type="journal article" date="2022" name="bioRxiv">
        <title>Sequencing and chromosome-scale assembly of the giantPleurodeles waltlgenome.</title>
        <authorList>
            <person name="Brown T."/>
            <person name="Elewa A."/>
            <person name="Iarovenko S."/>
            <person name="Subramanian E."/>
            <person name="Araus A.J."/>
            <person name="Petzold A."/>
            <person name="Susuki M."/>
            <person name="Suzuki K.-i.T."/>
            <person name="Hayashi T."/>
            <person name="Toyoda A."/>
            <person name="Oliveira C."/>
            <person name="Osipova E."/>
            <person name="Leigh N.D."/>
            <person name="Simon A."/>
            <person name="Yun M.H."/>
        </authorList>
    </citation>
    <scope>NUCLEOTIDE SEQUENCE</scope>
    <source>
        <strain evidence="1">20211129_DDA</strain>
        <tissue evidence="1">Liver</tissue>
    </source>
</reference>
<feature type="non-terminal residue" evidence="1">
    <location>
        <position position="1"/>
    </location>
</feature>
<protein>
    <submittedName>
        <fullName evidence="1">Uncharacterized protein</fullName>
    </submittedName>
</protein>
<sequence>YSGIGVGAELRGTVKYDLELQLSFRGIRASTLKSMMTCYINMCEALGSAGLKSEELEPEEMLLFPVQKCQRQAETSTLGVAFILSNP</sequence>
<dbReference type="AlphaFoldDB" id="A0AAV7QHW2"/>